<evidence type="ECO:0000313" key="5">
    <source>
        <dbReference type="Proteomes" id="UP000663671"/>
    </source>
</evidence>
<evidence type="ECO:0000313" key="4">
    <source>
        <dbReference type="EMBL" id="QSS59966.1"/>
    </source>
</evidence>
<dbReference type="Gene3D" id="3.40.50.720">
    <property type="entry name" value="NAD(P)-binding Rossmann-like Domain"/>
    <property type="match status" value="1"/>
</dbReference>
<name>A0A8A1M0I3_AJECA</name>
<proteinExistence type="inferred from homology"/>
<dbReference type="OrthoDB" id="10268090at2759"/>
<dbReference type="InterPro" id="IPR036291">
    <property type="entry name" value="NAD(P)-bd_dom_sf"/>
</dbReference>
<evidence type="ECO:0000256" key="1">
    <source>
        <dbReference type="ARBA" id="ARBA00038048"/>
    </source>
</evidence>
<keyword evidence="2" id="KW-1133">Transmembrane helix</keyword>
<dbReference type="GO" id="GO:0005886">
    <property type="term" value="C:plasma membrane"/>
    <property type="evidence" value="ECO:0007669"/>
    <property type="project" value="TreeGrafter"/>
</dbReference>
<dbReference type="InterPro" id="IPR051276">
    <property type="entry name" value="Saccharopine_DH-like_oxidrdct"/>
</dbReference>
<accession>A0A8A1M0I3</accession>
<evidence type="ECO:0000259" key="3">
    <source>
        <dbReference type="Pfam" id="PF03435"/>
    </source>
</evidence>
<dbReference type="GO" id="GO:0009247">
    <property type="term" value="P:glycolipid biosynthetic process"/>
    <property type="evidence" value="ECO:0007669"/>
    <property type="project" value="TreeGrafter"/>
</dbReference>
<comment type="similarity">
    <text evidence="1">Belongs to the saccharopine dehydrogenase family.</text>
</comment>
<feature type="domain" description="Saccharopine dehydrogenase NADP binding" evidence="3">
    <location>
        <begin position="9"/>
        <end position="147"/>
    </location>
</feature>
<evidence type="ECO:0000256" key="2">
    <source>
        <dbReference type="SAM" id="Phobius"/>
    </source>
</evidence>
<dbReference type="AlphaFoldDB" id="A0A8A1M0I3"/>
<dbReference type="VEuPathDB" id="FungiDB:I7I51_04762"/>
<feature type="transmembrane region" description="Helical" evidence="2">
    <location>
        <begin position="288"/>
        <end position="308"/>
    </location>
</feature>
<keyword evidence="2" id="KW-0812">Transmembrane</keyword>
<gene>
    <name evidence="4" type="ORF">I7I51_04762</name>
</gene>
<dbReference type="EMBL" id="CP069110">
    <property type="protein sequence ID" value="QSS59966.1"/>
    <property type="molecule type" value="Genomic_DNA"/>
</dbReference>
<dbReference type="Proteomes" id="UP000663671">
    <property type="component" value="Chromosome 4"/>
</dbReference>
<organism evidence="4 5">
    <name type="scientific">Ajellomyces capsulatus</name>
    <name type="common">Darling's disease fungus</name>
    <name type="synonym">Histoplasma capsulatum</name>
    <dbReference type="NCBI Taxonomy" id="5037"/>
    <lineage>
        <taxon>Eukaryota</taxon>
        <taxon>Fungi</taxon>
        <taxon>Dikarya</taxon>
        <taxon>Ascomycota</taxon>
        <taxon>Pezizomycotina</taxon>
        <taxon>Eurotiomycetes</taxon>
        <taxon>Eurotiomycetidae</taxon>
        <taxon>Onygenales</taxon>
        <taxon>Ajellomycetaceae</taxon>
        <taxon>Histoplasma</taxon>
    </lineage>
</organism>
<reference evidence="4" key="1">
    <citation type="submission" date="2021-01" db="EMBL/GenBank/DDBJ databases">
        <title>Chromosome-level genome assembly of a human fungal pathogen reveals clustering of transcriptionally co-regulated genes.</title>
        <authorList>
            <person name="Voorhies M."/>
            <person name="Cohen S."/>
            <person name="Shea T.P."/>
            <person name="Petrus S."/>
            <person name="Munoz J.F."/>
            <person name="Poplawski S."/>
            <person name="Goldman W.E."/>
            <person name="Michael T."/>
            <person name="Cuomo C.A."/>
            <person name="Sil A."/>
            <person name="Beyhan S."/>
        </authorList>
    </citation>
    <scope>NUCLEOTIDE SEQUENCE</scope>
    <source>
        <strain evidence="4">WU24</strain>
    </source>
</reference>
<keyword evidence="2" id="KW-0472">Membrane</keyword>
<dbReference type="GO" id="GO:0005811">
    <property type="term" value="C:lipid droplet"/>
    <property type="evidence" value="ECO:0007669"/>
    <property type="project" value="TreeGrafter"/>
</dbReference>
<sequence>MTSPRHFDIVLLGATGYTGKLCAEHIVQNLPTNLTWAIAGRCIEKLSVLGEQLRKLDPARKGPDLQLRPVELDSLAKRTKVILNCVGPYHLYSTPVVEACANNGTHYFDVSKYLPEILIHRTGEMPWVREMIGKYHEKAKETGAIIISADGLECAPTDLLTWALVKYVNDKFSVHTKEVISSIYQLKTAGVSGGTFSTLIGLVDKVPLKELYKAQDPYYLSASQHKRKYSAPLLQQVLGVRVVPELGTMTSYITGHCDVAVVHRSSSLMPELYGPHFHFESFAAVRNALVGIILHISTIFGVLALTLLPVRWLVRKLIYAPGDGPEKRRTTENRIEYRAIATAEERSAEGKPIKVLGTYKANCDAYGMTGVLLAEAAMVLLTSERMPRELKGGYLTPAMLGQEYIDRLDKVGITIQMNVLEA</sequence>
<dbReference type="Pfam" id="PF03435">
    <property type="entry name" value="Sacchrp_dh_NADP"/>
    <property type="match status" value="1"/>
</dbReference>
<dbReference type="GO" id="GO:0005739">
    <property type="term" value="C:mitochondrion"/>
    <property type="evidence" value="ECO:0007669"/>
    <property type="project" value="TreeGrafter"/>
</dbReference>
<dbReference type="PANTHER" id="PTHR12286">
    <property type="entry name" value="SACCHAROPINE DEHYDROGENASE-LIKE OXIDOREDUCTASE"/>
    <property type="match status" value="1"/>
</dbReference>
<dbReference type="SUPFAM" id="SSF51735">
    <property type="entry name" value="NAD(P)-binding Rossmann-fold domains"/>
    <property type="match status" value="1"/>
</dbReference>
<protein>
    <submittedName>
        <fullName evidence="4">Saccharopine dehydrogenase</fullName>
    </submittedName>
</protein>
<dbReference type="InterPro" id="IPR005097">
    <property type="entry name" value="Sacchrp_dh_NADP-bd"/>
</dbReference>
<dbReference type="PANTHER" id="PTHR12286:SF5">
    <property type="entry name" value="SACCHAROPINE DEHYDROGENASE-LIKE OXIDOREDUCTASE"/>
    <property type="match status" value="1"/>
</dbReference>